<dbReference type="GO" id="GO:0050136">
    <property type="term" value="F:NADH dehydrogenase (quinone) (non-electrogenic) activity"/>
    <property type="evidence" value="ECO:0007669"/>
    <property type="project" value="UniProtKB-EC"/>
</dbReference>
<keyword evidence="5" id="KW-0830">Ubiquinone</keyword>
<feature type="transmembrane region" description="Helical" evidence="5">
    <location>
        <begin position="6"/>
        <end position="29"/>
    </location>
</feature>
<evidence type="ECO:0000256" key="4">
    <source>
        <dbReference type="ARBA" id="ARBA00023136"/>
    </source>
</evidence>
<feature type="transmembrane region" description="Helical" evidence="5">
    <location>
        <begin position="108"/>
        <end position="130"/>
    </location>
</feature>
<keyword evidence="5" id="KW-1003">Cell membrane</keyword>
<dbReference type="HAMAP" id="MF_01350">
    <property type="entry name" value="NDH1_NuoH"/>
    <property type="match status" value="1"/>
</dbReference>
<feature type="transmembrane region" description="Helical" evidence="5">
    <location>
        <begin position="271"/>
        <end position="294"/>
    </location>
</feature>
<evidence type="ECO:0000256" key="3">
    <source>
        <dbReference type="ARBA" id="ARBA00022989"/>
    </source>
</evidence>
<keyword evidence="4 5" id="KW-0472">Membrane</keyword>
<keyword evidence="3 5" id="KW-1133">Transmembrane helix</keyword>
<dbReference type="Proteomes" id="UP001368618">
    <property type="component" value="Chromosome"/>
</dbReference>
<feature type="transmembrane region" description="Helical" evidence="5">
    <location>
        <begin position="151"/>
        <end position="171"/>
    </location>
</feature>
<dbReference type="InterPro" id="IPR018086">
    <property type="entry name" value="NADH_UbQ_OxRdtase_su1_CS"/>
</dbReference>
<dbReference type="PANTHER" id="PTHR11432">
    <property type="entry name" value="NADH DEHYDROGENASE SUBUNIT 1"/>
    <property type="match status" value="1"/>
</dbReference>
<evidence type="ECO:0000313" key="8">
    <source>
        <dbReference type="Proteomes" id="UP001368618"/>
    </source>
</evidence>
<dbReference type="EMBL" id="CP135137">
    <property type="protein sequence ID" value="WWR11727.1"/>
    <property type="molecule type" value="Genomic_DNA"/>
</dbReference>
<evidence type="ECO:0000313" key="7">
    <source>
        <dbReference type="EMBL" id="WWR11727.1"/>
    </source>
</evidence>
<keyword evidence="7" id="KW-0560">Oxidoreductase</keyword>
<feature type="transmembrane region" description="Helical" evidence="5">
    <location>
        <begin position="183"/>
        <end position="203"/>
    </location>
</feature>
<dbReference type="InterPro" id="IPR001694">
    <property type="entry name" value="NADH_UbQ_OxRdtase_su1/FPO"/>
</dbReference>
<dbReference type="EC" id="7.1.1.-" evidence="5"/>
<gene>
    <name evidence="5 7" type="primary">nuoH</name>
    <name evidence="7" type="ORF">RQL39_01045</name>
</gene>
<evidence type="ECO:0000256" key="2">
    <source>
        <dbReference type="ARBA" id="ARBA00022692"/>
    </source>
</evidence>
<keyword evidence="5" id="KW-0874">Quinone</keyword>
<keyword evidence="2 5" id="KW-0812">Transmembrane</keyword>
<dbReference type="PANTHER" id="PTHR11432:SF3">
    <property type="entry name" value="NADH-UBIQUINONE OXIDOREDUCTASE CHAIN 1"/>
    <property type="match status" value="1"/>
</dbReference>
<comment type="function">
    <text evidence="5">NDH-1 shuttles electrons from NADH, via FMN and iron-sulfur (Fe-S) centers, to quinones in the respiratory chain. The immediate electron acceptor for the enzyme in this species is believed to be ubiquinone. Couples the redox reaction to proton translocation (for every two electrons transferred, four hydrogen ions are translocated across the cytoplasmic membrane), and thus conserves the redox energy in a proton gradient. This subunit may bind ubiquinone.</text>
</comment>
<comment type="subunit">
    <text evidence="5">NDH-1 is composed of 14 different subunits. Subunits NuoA, H, J, K, L, M, N constitute the membrane sector of the complex.</text>
</comment>
<reference evidence="7" key="1">
    <citation type="submission" date="2023-09" db="EMBL/GenBank/DDBJ databases">
        <title>Genomes of two closely related lineages of the louse Polyplax serrata with different host specificities.</title>
        <authorList>
            <person name="Martinu J."/>
            <person name="Tarabai H."/>
            <person name="Stefka J."/>
            <person name="Hypsa V."/>
        </authorList>
    </citation>
    <scope>NUCLEOTIDE SEQUENCE [LARGE SCALE GENOMIC DNA]</scope>
    <source>
        <strain evidence="7">98ZLc_SE</strain>
    </source>
</reference>
<comment type="subcellular location">
    <subcellularLocation>
        <location evidence="5 6">Cell membrane</location>
        <topology evidence="5 6">Multi-pass membrane protein</topology>
    </subcellularLocation>
    <subcellularLocation>
        <location evidence="1">Membrane</location>
        <topology evidence="1">Multi-pass membrane protein</topology>
    </subcellularLocation>
</comment>
<evidence type="ECO:0000256" key="1">
    <source>
        <dbReference type="ARBA" id="ARBA00004141"/>
    </source>
</evidence>
<keyword evidence="8" id="KW-1185">Reference proteome</keyword>
<comment type="catalytic activity">
    <reaction evidence="5">
        <text>a quinone + NADH + 5 H(+)(in) = a quinol + NAD(+) + 4 H(+)(out)</text>
        <dbReference type="Rhea" id="RHEA:57888"/>
        <dbReference type="ChEBI" id="CHEBI:15378"/>
        <dbReference type="ChEBI" id="CHEBI:24646"/>
        <dbReference type="ChEBI" id="CHEBI:57540"/>
        <dbReference type="ChEBI" id="CHEBI:57945"/>
        <dbReference type="ChEBI" id="CHEBI:132124"/>
    </reaction>
</comment>
<dbReference type="NCBIfam" id="NF004741">
    <property type="entry name" value="PRK06076.1-2"/>
    <property type="match status" value="1"/>
</dbReference>
<accession>A0ABZ2GX66</accession>
<dbReference type="PROSITE" id="PS00667">
    <property type="entry name" value="COMPLEX1_ND1_1"/>
    <property type="match status" value="1"/>
</dbReference>
<organism evidence="7 8">
    <name type="scientific">Candidatus Legionella polyplacis</name>
    <dbReference type="NCBI Taxonomy" id="2005262"/>
    <lineage>
        <taxon>Bacteria</taxon>
        <taxon>Pseudomonadati</taxon>
        <taxon>Pseudomonadota</taxon>
        <taxon>Gammaproteobacteria</taxon>
        <taxon>Legionellales</taxon>
        <taxon>Legionellaceae</taxon>
        <taxon>Legionella</taxon>
    </lineage>
</organism>
<protein>
    <recommendedName>
        <fullName evidence="5">NADH-quinone oxidoreductase subunit H</fullName>
        <ecNumber evidence="5">7.1.1.-</ecNumber>
    </recommendedName>
    <alternativeName>
        <fullName evidence="5">NADH dehydrogenase I subunit H</fullName>
    </alternativeName>
    <alternativeName>
        <fullName evidence="5">NDH-1 subunit H</fullName>
    </alternativeName>
</protein>
<feature type="transmembrane region" description="Helical" evidence="5">
    <location>
        <begin position="240"/>
        <end position="259"/>
    </location>
</feature>
<proteinExistence type="inferred from homology"/>
<keyword evidence="5" id="KW-1278">Translocase</keyword>
<dbReference type="RefSeq" id="WP_338516243.1">
    <property type="nucleotide sequence ID" value="NZ_CP135137.1"/>
</dbReference>
<evidence type="ECO:0000256" key="5">
    <source>
        <dbReference type="HAMAP-Rule" id="MF_01350"/>
    </source>
</evidence>
<keyword evidence="5 6" id="KW-0520">NAD</keyword>
<evidence type="ECO:0000256" key="6">
    <source>
        <dbReference type="RuleBase" id="RU000471"/>
    </source>
</evidence>
<dbReference type="PROSITE" id="PS00668">
    <property type="entry name" value="COMPLEX1_ND1_2"/>
    <property type="match status" value="1"/>
</dbReference>
<sequence>MYISNLLFLLIKILIFIFLLMFCVAYLTYAERKIIAYIQLRIGPNRVGWKGLLQPFSDIIKLFTKEIIFPVESNKFLFIFSPIISLIISLMGWSVIPLSYTMAFSNLNLGVLFIFMISSMGVYPILIAGWSSNSKYAMLGALRSAAQTISYEIPMGIGYIGIILASNSTNLIDIVKSQSGGIWHWWVIPMFPLFMTFLISAIAENNRAPFDLVEGESEIVAGFHVEYSGVIFAMFFLSEYVNMIFLSTVISLLFFGGWLSPFDGIFFLDNFFIAIPSFLWLLIKVLFFLFIYLWIRGTFPRYRYDSLMQLGWKILVPISFCWLIVIICMVQLHCKPWF</sequence>
<feature type="transmembrane region" description="Helical" evidence="5">
    <location>
        <begin position="76"/>
        <end position="96"/>
    </location>
</feature>
<name>A0ABZ2GX66_9GAMM</name>
<feature type="transmembrane region" description="Helical" evidence="5">
    <location>
        <begin position="314"/>
        <end position="332"/>
    </location>
</feature>
<comment type="similarity">
    <text evidence="5 6">Belongs to the complex I subunit 1 family.</text>
</comment>
<dbReference type="Pfam" id="PF00146">
    <property type="entry name" value="NADHdh"/>
    <property type="match status" value="1"/>
</dbReference>